<reference evidence="11" key="1">
    <citation type="submission" date="2025-08" db="UniProtKB">
        <authorList>
            <consortium name="RefSeq"/>
        </authorList>
    </citation>
    <scope>IDENTIFICATION</scope>
    <source>
        <strain evidence="11">14028-0561.14</strain>
        <tissue evidence="11">Whole fly</tissue>
    </source>
</reference>
<evidence type="ECO:0000256" key="2">
    <source>
        <dbReference type="ARBA" id="ARBA00008785"/>
    </source>
</evidence>
<dbReference type="SUPFAM" id="SSF51735">
    <property type="entry name" value="NAD(P)-binding Rossmann-fold domains"/>
    <property type="match status" value="1"/>
</dbReference>
<dbReference type="SMART" id="SM00919">
    <property type="entry name" value="Malic_M"/>
    <property type="match status" value="1"/>
</dbReference>
<dbReference type="GeneID" id="108073859"/>
<proteinExistence type="inferred from homology"/>
<dbReference type="GO" id="GO:0051287">
    <property type="term" value="F:NAD binding"/>
    <property type="evidence" value="ECO:0007669"/>
    <property type="project" value="InterPro"/>
</dbReference>
<evidence type="ECO:0000256" key="3">
    <source>
        <dbReference type="ARBA" id="ARBA00022723"/>
    </source>
</evidence>
<dbReference type="PANTHER" id="PTHR23406">
    <property type="entry name" value="MALIC ENZYME-RELATED"/>
    <property type="match status" value="1"/>
</dbReference>
<dbReference type="GO" id="GO:0004473">
    <property type="term" value="F:malate dehydrogenase (decarboxylating) (NADP+) activity"/>
    <property type="evidence" value="ECO:0007669"/>
    <property type="project" value="TreeGrafter"/>
</dbReference>
<keyword evidence="10" id="KW-1185">Reference proteome</keyword>
<dbReference type="SMART" id="SM01274">
    <property type="entry name" value="malic"/>
    <property type="match status" value="1"/>
</dbReference>
<sequence>MYFRPCLWEPASKLWQSRCGKLLAARRIHEINGDIITPSQVRGVDHLRDPRLNKGLAFTLEERQTLGIHGLQPARIKTQEEQLQLCKISVRRYEDPLNKYLYLSDLYDRNERLFFRLLSENIEELMPIIYTPTVGLACQRFGRIYRRPKGLFVTYNDRGHVFDLLKNWPESDVRAICVTDGERVLGLGDLGTNGMGIPIGKLALYTALARIKPHQCLPIVVDVGTNNQHLLEDPLYVGLRQKRVVGKAYDDFMDEFMEAVVRRYSQTTLVQFEDFGNHNAFRFLEKYRNSYCTFNDDIQGTAAAVMAGFYASQRVTQKSFKDYTFLFAGSGGAAIGIADLTVQAMVLDGLSIDEAYNKIFMVDVDGLLTKSRNLDEHQAVKYVKDMAPMTNLVEIISAIKPSVLIGASAAGGIFTPEVLRLMASNNERPVIFALSNPTIKAECTAEDAYNHTEGRVVFSSGSPFPPVTMGDKTFYPGQGNNAYIFPGISLGVICTETHHIPDEMFLIAAKEVAKFVEISDIERGSLYPPLSRIPDLSMNIAIAVTQCAYDRGLSSIYPEPQDKRKWLESQLFDFNYESSMPKTWSWPELPYIKTRALTQTPSDLLIKGKENDK</sequence>
<organism evidence="10 11">
    <name type="scientific">Drosophila kikkawai</name>
    <name type="common">Fruit fly</name>
    <dbReference type="NCBI Taxonomy" id="30033"/>
    <lineage>
        <taxon>Eukaryota</taxon>
        <taxon>Metazoa</taxon>
        <taxon>Ecdysozoa</taxon>
        <taxon>Arthropoda</taxon>
        <taxon>Hexapoda</taxon>
        <taxon>Insecta</taxon>
        <taxon>Pterygota</taxon>
        <taxon>Neoptera</taxon>
        <taxon>Endopterygota</taxon>
        <taxon>Diptera</taxon>
        <taxon>Brachycera</taxon>
        <taxon>Muscomorpha</taxon>
        <taxon>Ephydroidea</taxon>
        <taxon>Drosophilidae</taxon>
        <taxon>Drosophila</taxon>
        <taxon>Sophophora</taxon>
    </lineage>
</organism>
<dbReference type="PRINTS" id="PR00072">
    <property type="entry name" value="MALOXRDTASE"/>
</dbReference>
<accession>A0A6P4HZB3</accession>
<dbReference type="InterPro" id="IPR036291">
    <property type="entry name" value="NAD(P)-bd_dom_sf"/>
</dbReference>
<dbReference type="Gene3D" id="3.40.50.720">
    <property type="entry name" value="NAD(P)-binding Rossmann-like Domain"/>
    <property type="match status" value="1"/>
</dbReference>
<feature type="binding site" evidence="6">
    <location>
        <position position="183"/>
    </location>
    <ligand>
        <name>(S)-malate</name>
        <dbReference type="ChEBI" id="CHEBI:15589"/>
    </ligand>
</feature>
<dbReference type="InterPro" id="IPR012302">
    <property type="entry name" value="Malic_NAD-bd"/>
</dbReference>
<dbReference type="InterPro" id="IPR037062">
    <property type="entry name" value="Malic_N_dom_sf"/>
</dbReference>
<evidence type="ECO:0000256" key="4">
    <source>
        <dbReference type="ARBA" id="ARBA00023002"/>
    </source>
</evidence>
<dbReference type="AlphaFoldDB" id="A0A6P4HZB3"/>
<feature type="domain" description="Malic enzyme NAD-binding" evidence="8">
    <location>
        <begin position="298"/>
        <end position="549"/>
    </location>
</feature>
<comment type="cofactor">
    <cofactor evidence="7">
        <name>Mg(2+)</name>
        <dbReference type="ChEBI" id="CHEBI:18420"/>
    </cofactor>
    <cofactor evidence="7">
        <name>Mn(2+)</name>
        <dbReference type="ChEBI" id="CHEBI:29035"/>
    </cofactor>
    <text evidence="7">Divalent metal cations. Prefers magnesium or manganese.</text>
</comment>
<dbReference type="InterPro" id="IPR046346">
    <property type="entry name" value="Aminoacid_DH-like_N_sf"/>
</dbReference>
<evidence type="ECO:0000313" key="11">
    <source>
        <dbReference type="RefSeq" id="XP_017021130.1"/>
    </source>
</evidence>
<feature type="active site" description="Proton donor" evidence="5">
    <location>
        <position position="130"/>
    </location>
</feature>
<dbReference type="OrthoDB" id="5365701at2759"/>
<feature type="binding site" evidence="6">
    <location>
        <position position="480"/>
    </location>
    <ligand>
        <name>(S)-malate</name>
        <dbReference type="ChEBI" id="CHEBI:15589"/>
    </ligand>
</feature>
<dbReference type="PANTHER" id="PTHR23406:SF90">
    <property type="entry name" value="MALIC ENZYME-RELATED"/>
    <property type="match status" value="1"/>
</dbReference>
<dbReference type="PIRSF" id="PIRSF000106">
    <property type="entry name" value="ME"/>
    <property type="match status" value="1"/>
</dbReference>
<dbReference type="RefSeq" id="XP_017021130.1">
    <property type="nucleotide sequence ID" value="XM_017165641.3"/>
</dbReference>
<comment type="cofactor">
    <cofactor evidence="1">
        <name>Mn(2+)</name>
        <dbReference type="ChEBI" id="CHEBI:29035"/>
    </cofactor>
</comment>
<evidence type="ECO:0000256" key="5">
    <source>
        <dbReference type="PIRSR" id="PIRSR000106-1"/>
    </source>
</evidence>
<feature type="domain" description="Malic enzyme N-terminal" evidence="9">
    <location>
        <begin position="107"/>
        <end position="288"/>
    </location>
</feature>
<dbReference type="FunFam" id="3.40.50.10380:FF:000008">
    <property type="entry name" value="Malic enzyme"/>
    <property type="match status" value="1"/>
</dbReference>
<evidence type="ECO:0000256" key="6">
    <source>
        <dbReference type="PIRSR" id="PIRSR000106-2"/>
    </source>
</evidence>
<evidence type="ECO:0000313" key="10">
    <source>
        <dbReference type="Proteomes" id="UP001652661"/>
    </source>
</evidence>
<dbReference type="Pfam" id="PF03949">
    <property type="entry name" value="Malic_M"/>
    <property type="match status" value="1"/>
</dbReference>
<dbReference type="GO" id="GO:0046872">
    <property type="term" value="F:metal ion binding"/>
    <property type="evidence" value="ECO:0007669"/>
    <property type="project" value="UniProtKB-KW"/>
</dbReference>
<keyword evidence="3 7" id="KW-0479">Metal-binding</keyword>
<evidence type="ECO:0000256" key="7">
    <source>
        <dbReference type="PIRSR" id="PIRSR000106-3"/>
    </source>
</evidence>
<gene>
    <name evidence="11" type="primary">LOC108073859</name>
</gene>
<dbReference type="Pfam" id="PF00390">
    <property type="entry name" value="malic"/>
    <property type="match status" value="1"/>
</dbReference>
<feature type="binding site" evidence="7">
    <location>
        <position position="273"/>
    </location>
    <ligand>
        <name>a divalent metal cation</name>
        <dbReference type="ChEBI" id="CHEBI:60240"/>
    </ligand>
</feature>
<feature type="active site" description="Proton acceptor" evidence="5">
    <location>
        <position position="201"/>
    </location>
</feature>
<dbReference type="Proteomes" id="UP001652661">
    <property type="component" value="Chromosome 3L"/>
</dbReference>
<dbReference type="SUPFAM" id="SSF53223">
    <property type="entry name" value="Aminoacid dehydrogenase-like, N-terminal domain"/>
    <property type="match status" value="1"/>
</dbReference>
<feature type="binding site" evidence="7">
    <location>
        <position position="274"/>
    </location>
    <ligand>
        <name>a divalent metal cation</name>
        <dbReference type="ChEBI" id="CHEBI:60240"/>
    </ligand>
</feature>
<dbReference type="CDD" id="cd05312">
    <property type="entry name" value="NAD_bind_1_malic_enz"/>
    <property type="match status" value="1"/>
</dbReference>
<dbReference type="InterPro" id="IPR001891">
    <property type="entry name" value="Malic_OxRdtase"/>
</dbReference>
<name>A0A6P4HZB3_DROKI</name>
<evidence type="ECO:0000259" key="9">
    <source>
        <dbReference type="SMART" id="SM01274"/>
    </source>
</evidence>
<dbReference type="Gene3D" id="3.40.50.10380">
    <property type="entry name" value="Malic enzyme, N-terminal domain"/>
    <property type="match status" value="1"/>
</dbReference>
<protein>
    <submittedName>
        <fullName evidence="11">NADP-dependent malic enzyme-like</fullName>
    </submittedName>
</protein>
<dbReference type="FunFam" id="3.40.50.720:FF:000060">
    <property type="entry name" value="Malic enzyme"/>
    <property type="match status" value="1"/>
</dbReference>
<feature type="binding site" evidence="7">
    <location>
        <position position="297"/>
    </location>
    <ligand>
        <name>a divalent metal cation</name>
        <dbReference type="ChEBI" id="CHEBI:60240"/>
    </ligand>
</feature>
<dbReference type="GO" id="GO:0006108">
    <property type="term" value="P:malate metabolic process"/>
    <property type="evidence" value="ECO:0007669"/>
    <property type="project" value="TreeGrafter"/>
</dbReference>
<evidence type="ECO:0000259" key="8">
    <source>
        <dbReference type="SMART" id="SM00919"/>
    </source>
</evidence>
<dbReference type="InterPro" id="IPR012301">
    <property type="entry name" value="Malic_N_dom"/>
</dbReference>
<dbReference type="OMA" id="YPNMVVQ"/>
<dbReference type="GO" id="GO:0005739">
    <property type="term" value="C:mitochondrion"/>
    <property type="evidence" value="ECO:0007669"/>
    <property type="project" value="TreeGrafter"/>
</dbReference>
<dbReference type="NCBIfam" id="NF010052">
    <property type="entry name" value="PRK13529.1"/>
    <property type="match status" value="1"/>
</dbReference>
<feature type="binding site" evidence="6">
    <location>
        <position position="436"/>
    </location>
    <ligand>
        <name>(S)-malate</name>
        <dbReference type="ChEBI" id="CHEBI:15589"/>
    </ligand>
</feature>
<evidence type="ECO:0000256" key="1">
    <source>
        <dbReference type="ARBA" id="ARBA00001936"/>
    </source>
</evidence>
<keyword evidence="4" id="KW-0560">Oxidoreductase</keyword>
<comment type="similarity">
    <text evidence="2">Belongs to the malic enzymes family.</text>
</comment>